<evidence type="ECO:0000313" key="1">
    <source>
        <dbReference type="EMBL" id="PNX60438.1"/>
    </source>
</evidence>
<proteinExistence type="predicted"/>
<organism evidence="1 2">
    <name type="scientific">Trifolium pratense</name>
    <name type="common">Red clover</name>
    <dbReference type="NCBI Taxonomy" id="57577"/>
    <lineage>
        <taxon>Eukaryota</taxon>
        <taxon>Viridiplantae</taxon>
        <taxon>Streptophyta</taxon>
        <taxon>Embryophyta</taxon>
        <taxon>Tracheophyta</taxon>
        <taxon>Spermatophyta</taxon>
        <taxon>Magnoliopsida</taxon>
        <taxon>eudicotyledons</taxon>
        <taxon>Gunneridae</taxon>
        <taxon>Pentapetalae</taxon>
        <taxon>rosids</taxon>
        <taxon>fabids</taxon>
        <taxon>Fabales</taxon>
        <taxon>Fabaceae</taxon>
        <taxon>Papilionoideae</taxon>
        <taxon>50 kb inversion clade</taxon>
        <taxon>NPAAA clade</taxon>
        <taxon>Hologalegina</taxon>
        <taxon>IRL clade</taxon>
        <taxon>Trifolieae</taxon>
        <taxon>Trifolium</taxon>
    </lineage>
</organism>
<feature type="non-terminal residue" evidence="1">
    <location>
        <position position="1"/>
    </location>
</feature>
<name>A0A2K3K2C0_TRIPR</name>
<dbReference type="Gene3D" id="2.60.260.40">
    <property type="entry name" value="q5lls5 like domains"/>
    <property type="match status" value="1"/>
</dbReference>
<sequence>ETPAVVKSFYDRRIVGCPGGEG</sequence>
<comment type="caution">
    <text evidence="1">The sequence shown here is derived from an EMBL/GenBank/DDBJ whole genome shotgun (WGS) entry which is preliminary data.</text>
</comment>
<dbReference type="AlphaFoldDB" id="A0A2K3K2C0"/>
<dbReference type="Proteomes" id="UP000236291">
    <property type="component" value="Unassembled WGS sequence"/>
</dbReference>
<reference evidence="1 2" key="1">
    <citation type="journal article" date="2014" name="Am. J. Bot.">
        <title>Genome assembly and annotation for red clover (Trifolium pratense; Fabaceae).</title>
        <authorList>
            <person name="Istvanek J."/>
            <person name="Jaros M."/>
            <person name="Krenek A."/>
            <person name="Repkova J."/>
        </authorList>
    </citation>
    <scope>NUCLEOTIDE SEQUENCE [LARGE SCALE GENOMIC DNA]</scope>
    <source>
        <strain evidence="2">cv. Tatra</strain>
        <tissue evidence="1">Young leaves</tissue>
    </source>
</reference>
<accession>A0A2K3K2C0</accession>
<feature type="non-terminal residue" evidence="1">
    <location>
        <position position="22"/>
    </location>
</feature>
<protein>
    <submittedName>
        <fullName evidence="1">Uncharacterized protein</fullName>
    </submittedName>
</protein>
<evidence type="ECO:0000313" key="2">
    <source>
        <dbReference type="Proteomes" id="UP000236291"/>
    </source>
</evidence>
<reference evidence="1 2" key="2">
    <citation type="journal article" date="2017" name="Front. Plant Sci.">
        <title>Gene Classification and Mining of Molecular Markers Useful in Red Clover (Trifolium pratense) Breeding.</title>
        <authorList>
            <person name="Istvanek J."/>
            <person name="Dluhosova J."/>
            <person name="Dluhos P."/>
            <person name="Patkova L."/>
            <person name="Nedelnik J."/>
            <person name="Repkova J."/>
        </authorList>
    </citation>
    <scope>NUCLEOTIDE SEQUENCE [LARGE SCALE GENOMIC DNA]</scope>
    <source>
        <strain evidence="2">cv. Tatra</strain>
        <tissue evidence="1">Young leaves</tissue>
    </source>
</reference>
<dbReference type="EMBL" id="ASHM01136695">
    <property type="protein sequence ID" value="PNX60438.1"/>
    <property type="molecule type" value="Genomic_DNA"/>
</dbReference>
<gene>
    <name evidence="1" type="ORF">L195_g060181</name>
</gene>